<accession>A0ABN7LWG6</accession>
<proteinExistence type="predicted"/>
<keyword evidence="3" id="KW-1185">Reference proteome</keyword>
<evidence type="ECO:0000313" key="3">
    <source>
        <dbReference type="Proteomes" id="UP000675880"/>
    </source>
</evidence>
<evidence type="ECO:0000259" key="1">
    <source>
        <dbReference type="Pfam" id="PF01850"/>
    </source>
</evidence>
<sequence>MTRVVVDASVVVKWLLPQREDEADVEQALRLIEGLRSGRVRVFQPVHWLAETAAVLVRLSPETAAADVADLYTMDLPIENGPNVYLTACELARSLNHHVFDTLYHAVALTLPDTVLITADVRYERAARQRGSIMLLSDLSFL</sequence>
<dbReference type="Gene3D" id="3.40.50.1010">
    <property type="entry name" value="5'-nuclease"/>
    <property type="match status" value="1"/>
</dbReference>
<evidence type="ECO:0000313" key="2">
    <source>
        <dbReference type="EMBL" id="CAE6768116.1"/>
    </source>
</evidence>
<organism evidence="2 3">
    <name type="scientific">Nitrospira defluvii</name>
    <dbReference type="NCBI Taxonomy" id="330214"/>
    <lineage>
        <taxon>Bacteria</taxon>
        <taxon>Pseudomonadati</taxon>
        <taxon>Nitrospirota</taxon>
        <taxon>Nitrospiria</taxon>
        <taxon>Nitrospirales</taxon>
        <taxon>Nitrospiraceae</taxon>
        <taxon>Nitrospira</taxon>
    </lineage>
</organism>
<feature type="domain" description="PIN" evidence="1">
    <location>
        <begin position="4"/>
        <end position="128"/>
    </location>
</feature>
<dbReference type="Pfam" id="PF01850">
    <property type="entry name" value="PIN"/>
    <property type="match status" value="1"/>
</dbReference>
<dbReference type="SUPFAM" id="SSF88723">
    <property type="entry name" value="PIN domain-like"/>
    <property type="match status" value="1"/>
</dbReference>
<comment type="caution">
    <text evidence="2">The sequence shown here is derived from an EMBL/GenBank/DDBJ whole genome shotgun (WGS) entry which is preliminary data.</text>
</comment>
<dbReference type="InterPro" id="IPR002716">
    <property type="entry name" value="PIN_dom"/>
</dbReference>
<reference evidence="2 3" key="1">
    <citation type="submission" date="2021-02" db="EMBL/GenBank/DDBJ databases">
        <authorList>
            <person name="Han P."/>
        </authorList>
    </citation>
    <scope>NUCLEOTIDE SEQUENCE [LARGE SCALE GENOMIC DNA]</scope>
    <source>
        <strain evidence="2">Candidatus Nitrospira sp. ZN2</strain>
    </source>
</reference>
<protein>
    <submittedName>
        <fullName evidence="2">PINc domain-containing protein</fullName>
    </submittedName>
</protein>
<gene>
    <name evidence="2" type="ORF">NSPZN2_40143</name>
</gene>
<dbReference type="Proteomes" id="UP000675880">
    <property type="component" value="Unassembled WGS sequence"/>
</dbReference>
<dbReference type="EMBL" id="CAJNBJ010000017">
    <property type="protein sequence ID" value="CAE6768116.1"/>
    <property type="molecule type" value="Genomic_DNA"/>
</dbReference>
<name>A0ABN7LWG6_9BACT</name>
<dbReference type="InterPro" id="IPR029060">
    <property type="entry name" value="PIN-like_dom_sf"/>
</dbReference>
<dbReference type="CDD" id="cd09873">
    <property type="entry name" value="PIN_Pae0151-like"/>
    <property type="match status" value="1"/>
</dbReference>
<dbReference type="InterPro" id="IPR044153">
    <property type="entry name" value="PIN_Pae0151-like"/>
</dbReference>